<evidence type="ECO:0000256" key="2">
    <source>
        <dbReference type="ARBA" id="ARBA00004906"/>
    </source>
</evidence>
<evidence type="ECO:0000256" key="3">
    <source>
        <dbReference type="ARBA" id="ARBA00008704"/>
    </source>
</evidence>
<gene>
    <name evidence="15" type="ORF">F8M41_019874</name>
</gene>
<keyword evidence="13" id="KW-0472">Membrane</keyword>
<dbReference type="InterPro" id="IPR025654">
    <property type="entry name" value="PEX2/10"/>
</dbReference>
<keyword evidence="16" id="KW-1185">Reference proteome</keyword>
<dbReference type="GO" id="GO:0016740">
    <property type="term" value="F:transferase activity"/>
    <property type="evidence" value="ECO:0007669"/>
    <property type="project" value="UniProtKB-KW"/>
</dbReference>
<protein>
    <submittedName>
        <fullName evidence="15">Pex12 amino terminal region-domain-containing protein</fullName>
    </submittedName>
</protein>
<evidence type="ECO:0000256" key="1">
    <source>
        <dbReference type="ARBA" id="ARBA00004585"/>
    </source>
</evidence>
<evidence type="ECO:0000313" key="16">
    <source>
        <dbReference type="Proteomes" id="UP000439903"/>
    </source>
</evidence>
<dbReference type="EMBL" id="WTPW01000529">
    <property type="protein sequence ID" value="KAF0501947.1"/>
    <property type="molecule type" value="Genomic_DNA"/>
</dbReference>
<keyword evidence="11" id="KW-0653">Protein transport</keyword>
<comment type="pathway">
    <text evidence="2">Protein modification; protein ubiquitination.</text>
</comment>
<dbReference type="GO" id="GO:0005778">
    <property type="term" value="C:peroxisomal membrane"/>
    <property type="evidence" value="ECO:0007669"/>
    <property type="project" value="UniProtKB-SubCell"/>
</dbReference>
<evidence type="ECO:0000256" key="13">
    <source>
        <dbReference type="ARBA" id="ARBA00023136"/>
    </source>
</evidence>
<evidence type="ECO:0000256" key="11">
    <source>
        <dbReference type="ARBA" id="ARBA00022927"/>
    </source>
</evidence>
<evidence type="ECO:0000313" key="15">
    <source>
        <dbReference type="EMBL" id="KAF0501947.1"/>
    </source>
</evidence>
<dbReference type="GO" id="GO:0008270">
    <property type="term" value="F:zinc ion binding"/>
    <property type="evidence" value="ECO:0007669"/>
    <property type="project" value="UniProtKB-KW"/>
</dbReference>
<evidence type="ECO:0000256" key="14">
    <source>
        <dbReference type="ARBA" id="ARBA00023140"/>
    </source>
</evidence>
<comment type="caution">
    <text evidence="15">The sequence shown here is derived from an EMBL/GenBank/DDBJ whole genome shotgun (WGS) entry which is preliminary data.</text>
</comment>
<evidence type="ECO:0000256" key="6">
    <source>
        <dbReference type="ARBA" id="ARBA00022692"/>
    </source>
</evidence>
<organism evidence="15 16">
    <name type="scientific">Gigaspora margarita</name>
    <dbReference type="NCBI Taxonomy" id="4874"/>
    <lineage>
        <taxon>Eukaryota</taxon>
        <taxon>Fungi</taxon>
        <taxon>Fungi incertae sedis</taxon>
        <taxon>Mucoromycota</taxon>
        <taxon>Glomeromycotina</taxon>
        <taxon>Glomeromycetes</taxon>
        <taxon>Diversisporales</taxon>
        <taxon>Gigasporaceae</taxon>
        <taxon>Gigaspora</taxon>
    </lineage>
</organism>
<keyword evidence="7" id="KW-0479">Metal-binding</keyword>
<evidence type="ECO:0000256" key="10">
    <source>
        <dbReference type="ARBA" id="ARBA00022833"/>
    </source>
</evidence>
<dbReference type="GO" id="GO:0016558">
    <property type="term" value="P:protein import into peroxisome matrix"/>
    <property type="evidence" value="ECO:0007669"/>
    <property type="project" value="InterPro"/>
</dbReference>
<evidence type="ECO:0000256" key="9">
    <source>
        <dbReference type="ARBA" id="ARBA00022786"/>
    </source>
</evidence>
<evidence type="ECO:0000256" key="4">
    <source>
        <dbReference type="ARBA" id="ARBA00022448"/>
    </source>
</evidence>
<comment type="subcellular location">
    <subcellularLocation>
        <location evidence="1">Peroxisome membrane</location>
        <topology evidence="1">Multi-pass membrane protein</topology>
    </subcellularLocation>
</comment>
<proteinExistence type="inferred from homology"/>
<keyword evidence="10" id="KW-0862">Zinc</keyword>
<dbReference type="PANTHER" id="PTHR48178:SF1">
    <property type="entry name" value="PEROXISOME BIOGENESIS FACTOR 2"/>
    <property type="match status" value="1"/>
</dbReference>
<dbReference type="Proteomes" id="UP000439903">
    <property type="component" value="Unassembled WGS sequence"/>
</dbReference>
<reference evidence="15 16" key="1">
    <citation type="journal article" date="2019" name="Environ. Microbiol.">
        <title>At the nexus of three kingdoms: the genome of the mycorrhizal fungus Gigaspora margarita provides insights into plant, endobacterial and fungal interactions.</title>
        <authorList>
            <person name="Venice F."/>
            <person name="Ghignone S."/>
            <person name="Salvioli di Fossalunga A."/>
            <person name="Amselem J."/>
            <person name="Novero M."/>
            <person name="Xianan X."/>
            <person name="Sedzielewska Toro K."/>
            <person name="Morin E."/>
            <person name="Lipzen A."/>
            <person name="Grigoriev I.V."/>
            <person name="Henrissat B."/>
            <person name="Martin F.M."/>
            <person name="Bonfante P."/>
        </authorList>
    </citation>
    <scope>NUCLEOTIDE SEQUENCE [LARGE SCALE GENOMIC DNA]</scope>
    <source>
        <strain evidence="15 16">BEG34</strain>
    </source>
</reference>
<keyword evidence="8" id="KW-0863">Zinc-finger</keyword>
<accession>A0A8H4AJE4</accession>
<evidence type="ECO:0000256" key="8">
    <source>
        <dbReference type="ARBA" id="ARBA00022771"/>
    </source>
</evidence>
<keyword evidence="5" id="KW-0808">Transferase</keyword>
<comment type="similarity">
    <text evidence="3">Belongs to the pex2/pex10/pex12 family.</text>
</comment>
<keyword evidence="6" id="KW-0812">Transmembrane</keyword>
<evidence type="ECO:0000256" key="7">
    <source>
        <dbReference type="ARBA" id="ARBA00022723"/>
    </source>
</evidence>
<evidence type="ECO:0000256" key="12">
    <source>
        <dbReference type="ARBA" id="ARBA00022989"/>
    </source>
</evidence>
<dbReference type="PANTHER" id="PTHR48178">
    <property type="entry name" value="PEROXISOME BIOGENESIS FACTOR 2"/>
    <property type="match status" value="1"/>
</dbReference>
<keyword evidence="4" id="KW-0813">Transport</keyword>
<keyword evidence="12" id="KW-1133">Transmembrane helix</keyword>
<dbReference type="OrthoDB" id="1701437at2759"/>
<evidence type="ECO:0000256" key="5">
    <source>
        <dbReference type="ARBA" id="ARBA00022679"/>
    </source>
</evidence>
<keyword evidence="14" id="KW-0576">Peroxisome</keyword>
<dbReference type="AlphaFoldDB" id="A0A8H4AJE4"/>
<keyword evidence="9" id="KW-0833">Ubl conjugation pathway</keyword>
<sequence>MRASQIDLQLFGILKEQLWKTFSLFKSQFREAFEPELHAALQLVMYRFSIYESGALYDAQLQNLKYRN</sequence>
<name>A0A8H4AJE4_GIGMA</name>